<reference evidence="1" key="3">
    <citation type="submission" date="2023-05" db="EMBL/GenBank/DDBJ databases">
        <authorList>
            <person name="Smith C.H."/>
        </authorList>
    </citation>
    <scope>NUCLEOTIDE SEQUENCE</scope>
    <source>
        <strain evidence="1">CHS0354</strain>
        <tissue evidence="1">Mantle</tissue>
    </source>
</reference>
<evidence type="ECO:0000313" key="1">
    <source>
        <dbReference type="EMBL" id="KAK3576449.1"/>
    </source>
</evidence>
<accession>A0AAE0VFG6</accession>
<reference evidence="1" key="2">
    <citation type="journal article" date="2021" name="Genome Biol. Evol.">
        <title>Developing a high-quality reference genome for a parasitic bivalve with doubly uniparental inheritance (Bivalvia: Unionida).</title>
        <authorList>
            <person name="Smith C.H."/>
        </authorList>
    </citation>
    <scope>NUCLEOTIDE SEQUENCE</scope>
    <source>
        <strain evidence="1">CHS0354</strain>
        <tissue evidence="1">Mantle</tissue>
    </source>
</reference>
<dbReference type="Proteomes" id="UP001195483">
    <property type="component" value="Unassembled WGS sequence"/>
</dbReference>
<dbReference type="EMBL" id="JAEAOA010001503">
    <property type="protein sequence ID" value="KAK3576449.1"/>
    <property type="molecule type" value="Genomic_DNA"/>
</dbReference>
<comment type="caution">
    <text evidence="1">The sequence shown here is derived from an EMBL/GenBank/DDBJ whole genome shotgun (WGS) entry which is preliminary data.</text>
</comment>
<protein>
    <submittedName>
        <fullName evidence="1">Uncharacterized protein</fullName>
    </submittedName>
</protein>
<organism evidence="1 2">
    <name type="scientific">Potamilus streckersoni</name>
    <dbReference type="NCBI Taxonomy" id="2493646"/>
    <lineage>
        <taxon>Eukaryota</taxon>
        <taxon>Metazoa</taxon>
        <taxon>Spiralia</taxon>
        <taxon>Lophotrochozoa</taxon>
        <taxon>Mollusca</taxon>
        <taxon>Bivalvia</taxon>
        <taxon>Autobranchia</taxon>
        <taxon>Heteroconchia</taxon>
        <taxon>Palaeoheterodonta</taxon>
        <taxon>Unionida</taxon>
        <taxon>Unionoidea</taxon>
        <taxon>Unionidae</taxon>
        <taxon>Ambleminae</taxon>
        <taxon>Lampsilini</taxon>
        <taxon>Potamilus</taxon>
    </lineage>
</organism>
<gene>
    <name evidence="1" type="ORF">CHS0354_025211</name>
</gene>
<reference evidence="1" key="1">
    <citation type="journal article" date="2021" name="Genome Biol. Evol.">
        <title>A High-Quality Reference Genome for a Parasitic Bivalve with Doubly Uniparental Inheritance (Bivalvia: Unionida).</title>
        <authorList>
            <person name="Smith C.H."/>
        </authorList>
    </citation>
    <scope>NUCLEOTIDE SEQUENCE</scope>
    <source>
        <strain evidence="1">CHS0354</strain>
    </source>
</reference>
<keyword evidence="2" id="KW-1185">Reference proteome</keyword>
<sequence length="91" mass="10392">MFEPGIAFLYSQSDKSTMNTYRDSLELFFSEEAYFRLPLKTSLHGLPQGITQISVERLKNKFQKIIRLMFGSLIDAETSFHPPLALTLSTS</sequence>
<proteinExistence type="predicted"/>
<evidence type="ECO:0000313" key="2">
    <source>
        <dbReference type="Proteomes" id="UP001195483"/>
    </source>
</evidence>
<name>A0AAE0VFG6_9BIVA</name>
<dbReference type="AlphaFoldDB" id="A0AAE0VFG6"/>